<dbReference type="NCBIfam" id="TIGR03083">
    <property type="entry name" value="maleylpyruvate isomerase family mycothiol-dependent enzyme"/>
    <property type="match status" value="1"/>
</dbReference>
<accession>A0ABZ1NFR5</accession>
<dbReference type="Pfam" id="PF11716">
    <property type="entry name" value="MDMPI_N"/>
    <property type="match status" value="1"/>
</dbReference>
<dbReference type="InterPro" id="IPR034660">
    <property type="entry name" value="DinB/YfiT-like"/>
</dbReference>
<dbReference type="GO" id="GO:0016853">
    <property type="term" value="F:isomerase activity"/>
    <property type="evidence" value="ECO:0007669"/>
    <property type="project" value="UniProtKB-KW"/>
</dbReference>
<dbReference type="EMBL" id="CP109527">
    <property type="protein sequence ID" value="WTY38854.1"/>
    <property type="molecule type" value="Genomic_DNA"/>
</dbReference>
<dbReference type="Proteomes" id="UP001621418">
    <property type="component" value="Chromosome"/>
</dbReference>
<dbReference type="Gene3D" id="1.20.120.450">
    <property type="entry name" value="dinb family like domain"/>
    <property type="match status" value="1"/>
</dbReference>
<dbReference type="RefSeq" id="WP_405150765.1">
    <property type="nucleotide sequence ID" value="NZ_CP109527.1"/>
</dbReference>
<organism evidence="2 3">
    <name type="scientific">Nocardia salmonicida</name>
    <dbReference type="NCBI Taxonomy" id="53431"/>
    <lineage>
        <taxon>Bacteria</taxon>
        <taxon>Bacillati</taxon>
        <taxon>Actinomycetota</taxon>
        <taxon>Actinomycetes</taxon>
        <taxon>Mycobacteriales</taxon>
        <taxon>Nocardiaceae</taxon>
        <taxon>Nocardia</taxon>
    </lineage>
</organism>
<dbReference type="SUPFAM" id="SSF109854">
    <property type="entry name" value="DinB/YfiT-like putative metalloenzymes"/>
    <property type="match status" value="1"/>
</dbReference>
<keyword evidence="3" id="KW-1185">Reference proteome</keyword>
<feature type="domain" description="Mycothiol-dependent maleylpyruvate isomerase metal-binding" evidence="1">
    <location>
        <begin position="7"/>
        <end position="45"/>
    </location>
</feature>
<dbReference type="InterPro" id="IPR017517">
    <property type="entry name" value="Maleyloyr_isom"/>
</dbReference>
<evidence type="ECO:0000259" key="1">
    <source>
        <dbReference type="Pfam" id="PF11716"/>
    </source>
</evidence>
<reference evidence="2 3" key="1">
    <citation type="submission" date="2022-10" db="EMBL/GenBank/DDBJ databases">
        <title>The complete genomes of actinobacterial strains from the NBC collection.</title>
        <authorList>
            <person name="Joergensen T.S."/>
            <person name="Alvarez Arevalo M."/>
            <person name="Sterndorff E.B."/>
            <person name="Faurdal D."/>
            <person name="Vuksanovic O."/>
            <person name="Mourched A.-S."/>
            <person name="Charusanti P."/>
            <person name="Shaw S."/>
            <person name="Blin K."/>
            <person name="Weber T."/>
        </authorList>
    </citation>
    <scope>NUCLEOTIDE SEQUENCE [LARGE SCALE GENOMIC DNA]</scope>
    <source>
        <strain evidence="2 3">NBC_01413</strain>
    </source>
</reference>
<evidence type="ECO:0000313" key="2">
    <source>
        <dbReference type="EMBL" id="WTY38854.1"/>
    </source>
</evidence>
<sequence length="200" mass="22082">MSYRGMLADERAELVELLRGLSEQEWETPSLCAGWRVRDVVGHLMQDTLSPLSYAGVVLKSRGSVNRTNNALAQSFSELSTEQLVDKLDRESGRLSKYSPRLMLSDLVVHHQDIRRPLGRPRTIPADRLVAVLSYPDPFAFPGRFTKGLRFVATDVSWSSGEGPEVRGPGEAIALAVVGRTVALDDLTGDGLPELRRRLA</sequence>
<protein>
    <submittedName>
        <fullName evidence="2">Maleylpyruvate isomerase family mycothiol-dependent enzyme</fullName>
    </submittedName>
</protein>
<keyword evidence="2" id="KW-0413">Isomerase</keyword>
<name>A0ABZ1NFR5_9NOCA</name>
<evidence type="ECO:0000313" key="3">
    <source>
        <dbReference type="Proteomes" id="UP001621418"/>
    </source>
</evidence>
<proteinExistence type="predicted"/>
<gene>
    <name evidence="2" type="ORF">OG308_14005</name>
</gene>
<dbReference type="InterPro" id="IPR024344">
    <property type="entry name" value="MDMPI_metal-binding"/>
</dbReference>